<organism evidence="1 2">
    <name type="scientific">Rotaria magnacalcarata</name>
    <dbReference type="NCBI Taxonomy" id="392030"/>
    <lineage>
        <taxon>Eukaryota</taxon>
        <taxon>Metazoa</taxon>
        <taxon>Spiralia</taxon>
        <taxon>Gnathifera</taxon>
        <taxon>Rotifera</taxon>
        <taxon>Eurotatoria</taxon>
        <taxon>Bdelloidea</taxon>
        <taxon>Philodinida</taxon>
        <taxon>Philodinidae</taxon>
        <taxon>Rotaria</taxon>
    </lineage>
</organism>
<accession>A0A8S3HG63</accession>
<gene>
    <name evidence="1" type="ORF">SMN809_LOCUS69442</name>
</gene>
<name>A0A8S3HG63_9BILA</name>
<protein>
    <submittedName>
        <fullName evidence="1">Uncharacterized protein</fullName>
    </submittedName>
</protein>
<evidence type="ECO:0000313" key="2">
    <source>
        <dbReference type="Proteomes" id="UP000676336"/>
    </source>
</evidence>
<dbReference type="EMBL" id="CAJOBI010319478">
    <property type="protein sequence ID" value="CAF5182704.1"/>
    <property type="molecule type" value="Genomic_DNA"/>
</dbReference>
<proteinExistence type="predicted"/>
<evidence type="ECO:0000313" key="1">
    <source>
        <dbReference type="EMBL" id="CAF5182704.1"/>
    </source>
</evidence>
<dbReference type="Proteomes" id="UP000676336">
    <property type="component" value="Unassembled WGS sequence"/>
</dbReference>
<reference evidence="1" key="1">
    <citation type="submission" date="2021-02" db="EMBL/GenBank/DDBJ databases">
        <authorList>
            <person name="Nowell W R."/>
        </authorList>
    </citation>
    <scope>NUCLEOTIDE SEQUENCE</scope>
</reference>
<comment type="caution">
    <text evidence="1">The sequence shown here is derived from an EMBL/GenBank/DDBJ whole genome shotgun (WGS) entry which is preliminary data.</text>
</comment>
<feature type="non-terminal residue" evidence="1">
    <location>
        <position position="1"/>
    </location>
</feature>
<dbReference type="AlphaFoldDB" id="A0A8S3HG63"/>
<sequence length="49" mass="5508">ATAGGDHLCFMGSGRDEEDKYVRMVVAYFLRRNIKYISIASGGYRGTFK</sequence>